<organism evidence="1 2">
    <name type="scientific">Candidatus Woesebacteria bacterium GW2011_GWA1_37_8</name>
    <dbReference type="NCBI Taxonomy" id="1618546"/>
    <lineage>
        <taxon>Bacteria</taxon>
        <taxon>Candidatus Woeseibacteriota</taxon>
    </lineage>
</organism>
<evidence type="ECO:0008006" key="3">
    <source>
        <dbReference type="Google" id="ProtNLM"/>
    </source>
</evidence>
<evidence type="ECO:0000313" key="1">
    <source>
        <dbReference type="EMBL" id="KKQ45294.1"/>
    </source>
</evidence>
<protein>
    <recommendedName>
        <fullName evidence="3">DUF5666 domain-containing protein</fullName>
    </recommendedName>
</protein>
<reference evidence="1 2" key="1">
    <citation type="journal article" date="2015" name="Nature">
        <title>rRNA introns, odd ribosomes, and small enigmatic genomes across a large radiation of phyla.</title>
        <authorList>
            <person name="Brown C.T."/>
            <person name="Hug L.A."/>
            <person name="Thomas B.C."/>
            <person name="Sharon I."/>
            <person name="Castelle C.J."/>
            <person name="Singh A."/>
            <person name="Wilkins M.J."/>
            <person name="Williams K.H."/>
            <person name="Banfield J.F."/>
        </authorList>
    </citation>
    <scope>NUCLEOTIDE SEQUENCE [LARGE SCALE GENOMIC DNA]</scope>
</reference>
<dbReference type="Proteomes" id="UP000034603">
    <property type="component" value="Unassembled WGS sequence"/>
</dbReference>
<dbReference type="EMBL" id="LBTR01000017">
    <property type="protein sequence ID" value="KKQ45294.1"/>
    <property type="molecule type" value="Genomic_DNA"/>
</dbReference>
<gene>
    <name evidence="1" type="ORF">US62_C0017G0013</name>
</gene>
<sequence length="198" mass="21630">MRKAIILFLFFTLISFGTREIFAQSATSSGQAIKDRVLEKIEDVKNSPKAYVGTITDKSQNTLQLKTAKGEIKLISIDLAATTFVKVGTKTVVAKFDDVAIGDFIIAMGFKNGNDILNAKRVLITPAPEAPKRKIVGGSVVSIVNKKVTIESEGVSYELKFPKKWQGPEIKELTQGDKIVVVGEIEGSILTLRSIFKI</sequence>
<comment type="caution">
    <text evidence="1">The sequence shown here is derived from an EMBL/GenBank/DDBJ whole genome shotgun (WGS) entry which is preliminary data.</text>
</comment>
<evidence type="ECO:0000313" key="2">
    <source>
        <dbReference type="Proteomes" id="UP000034603"/>
    </source>
</evidence>
<dbReference type="AlphaFoldDB" id="A0A0G0K840"/>
<name>A0A0G0K840_9BACT</name>
<accession>A0A0G0K840</accession>
<proteinExistence type="predicted"/>